<evidence type="ECO:0000313" key="4">
    <source>
        <dbReference type="Proteomes" id="UP001596380"/>
    </source>
</evidence>
<dbReference type="RefSeq" id="WP_378048515.1">
    <property type="nucleotide sequence ID" value="NZ_JBHSXE010000001.1"/>
</dbReference>
<keyword evidence="2" id="KW-0812">Transmembrane</keyword>
<evidence type="ECO:0000256" key="1">
    <source>
        <dbReference type="SAM" id="Coils"/>
    </source>
</evidence>
<comment type="caution">
    <text evidence="3">The sequence shown here is derived from an EMBL/GenBank/DDBJ whole genome shotgun (WGS) entry which is preliminary data.</text>
</comment>
<feature type="transmembrane region" description="Helical" evidence="2">
    <location>
        <begin position="33"/>
        <end position="55"/>
    </location>
</feature>
<sequence length="246" mass="27384">MSKNLSSLAVLAAIGAVVLYFVADVPLSTLLSLGAGALCLIWLVVLLTVPWNVYFQARGLLQEIHDSRDRGLTVTEEREAEACRIAGRSRTAAVGAHLLSAALIAVIAYFSGAVVGYYFVAFYLVSTFFRPVHAWFVHLRRRLGTLLQEVRHPRDDVLALLERVTFLEAQAENLRSTTEQLHEADLRLDHRLEIIDTTTSNRSDELNGKINALGRRFEDTVARLTDNQEVITGIKAFLRLLKTDPA</sequence>
<organism evidence="3 4">
    <name type="scientific">Actinomadura yumaensis</name>
    <dbReference type="NCBI Taxonomy" id="111807"/>
    <lineage>
        <taxon>Bacteria</taxon>
        <taxon>Bacillati</taxon>
        <taxon>Actinomycetota</taxon>
        <taxon>Actinomycetes</taxon>
        <taxon>Streptosporangiales</taxon>
        <taxon>Thermomonosporaceae</taxon>
        <taxon>Actinomadura</taxon>
    </lineage>
</organism>
<keyword evidence="1" id="KW-0175">Coiled coil</keyword>
<proteinExistence type="predicted"/>
<reference evidence="4" key="1">
    <citation type="journal article" date="2019" name="Int. J. Syst. Evol. Microbiol.">
        <title>The Global Catalogue of Microorganisms (GCM) 10K type strain sequencing project: providing services to taxonomists for standard genome sequencing and annotation.</title>
        <authorList>
            <consortium name="The Broad Institute Genomics Platform"/>
            <consortium name="The Broad Institute Genome Sequencing Center for Infectious Disease"/>
            <person name="Wu L."/>
            <person name="Ma J."/>
        </authorList>
    </citation>
    <scope>NUCLEOTIDE SEQUENCE [LARGE SCALE GENOMIC DNA]</scope>
    <source>
        <strain evidence="4">JCM 3369</strain>
    </source>
</reference>
<feature type="coiled-coil region" evidence="1">
    <location>
        <begin position="157"/>
        <end position="187"/>
    </location>
</feature>
<evidence type="ECO:0000256" key="2">
    <source>
        <dbReference type="SAM" id="Phobius"/>
    </source>
</evidence>
<name>A0ABW2CNZ8_9ACTN</name>
<gene>
    <name evidence="3" type="ORF">ACFQKB_21915</name>
</gene>
<keyword evidence="2" id="KW-0472">Membrane</keyword>
<protein>
    <submittedName>
        <fullName evidence="3">Uncharacterized protein</fullName>
    </submittedName>
</protein>
<dbReference type="Proteomes" id="UP001596380">
    <property type="component" value="Unassembled WGS sequence"/>
</dbReference>
<keyword evidence="2" id="KW-1133">Transmembrane helix</keyword>
<accession>A0ABW2CNZ8</accession>
<keyword evidence="4" id="KW-1185">Reference proteome</keyword>
<dbReference type="EMBL" id="JBHSXS010000013">
    <property type="protein sequence ID" value="MFC6882428.1"/>
    <property type="molecule type" value="Genomic_DNA"/>
</dbReference>
<feature type="transmembrane region" description="Helical" evidence="2">
    <location>
        <begin position="92"/>
        <end position="111"/>
    </location>
</feature>
<evidence type="ECO:0000313" key="3">
    <source>
        <dbReference type="EMBL" id="MFC6882428.1"/>
    </source>
</evidence>